<dbReference type="FunFam" id="3.30.460.10:FF:000002">
    <property type="entry name" value="Poly(A) polymerase alpha, putative"/>
    <property type="match status" value="1"/>
</dbReference>
<evidence type="ECO:0000256" key="8">
    <source>
        <dbReference type="ARBA" id="ARBA00022723"/>
    </source>
</evidence>
<dbReference type="FunFam" id="1.10.1410.10:FF:000001">
    <property type="entry name" value="Putative poly(A) polymerase gamma"/>
    <property type="match status" value="1"/>
</dbReference>
<keyword evidence="9" id="KW-0547">Nucleotide-binding</keyword>
<keyword evidence="6" id="KW-0507">mRNA processing</keyword>
<dbReference type="GO" id="GO:0005524">
    <property type="term" value="F:ATP binding"/>
    <property type="evidence" value="ECO:0007669"/>
    <property type="project" value="UniProtKB-KW"/>
</dbReference>
<keyword evidence="16" id="KW-1185">Reference proteome</keyword>
<evidence type="ECO:0000259" key="14">
    <source>
        <dbReference type="Pfam" id="PF20750"/>
    </source>
</evidence>
<dbReference type="STRING" id="667725.A0A0L0FCG3"/>
<evidence type="ECO:0000256" key="11">
    <source>
        <dbReference type="ARBA" id="ARBA00022842"/>
    </source>
</evidence>
<feature type="domain" description="Poly(A) polymerase central" evidence="13">
    <location>
        <begin position="135"/>
        <end position="259"/>
    </location>
</feature>
<evidence type="ECO:0000256" key="4">
    <source>
        <dbReference type="ARBA" id="ARBA00010912"/>
    </source>
</evidence>
<evidence type="ECO:0000313" key="15">
    <source>
        <dbReference type="EMBL" id="KNC74434.1"/>
    </source>
</evidence>
<dbReference type="GO" id="GO:1990817">
    <property type="term" value="F:poly(A) RNA polymerase activity"/>
    <property type="evidence" value="ECO:0007669"/>
    <property type="project" value="UniProtKB-EC"/>
</dbReference>
<dbReference type="RefSeq" id="XP_014148336.1">
    <property type="nucleotide sequence ID" value="XM_014292861.1"/>
</dbReference>
<keyword evidence="10" id="KW-0067">ATP-binding</keyword>
<comment type="cofactor">
    <cofactor evidence="1">
        <name>Mn(2+)</name>
        <dbReference type="ChEBI" id="CHEBI:29035"/>
    </cofactor>
</comment>
<evidence type="ECO:0000256" key="2">
    <source>
        <dbReference type="ARBA" id="ARBA00001946"/>
    </source>
</evidence>
<feature type="non-terminal residue" evidence="15">
    <location>
        <position position="259"/>
    </location>
</feature>
<evidence type="ECO:0000313" key="16">
    <source>
        <dbReference type="Proteomes" id="UP000054560"/>
    </source>
</evidence>
<comment type="cofactor">
    <cofactor evidence="2">
        <name>Mg(2+)</name>
        <dbReference type="ChEBI" id="CHEBI:18420"/>
    </cofactor>
</comment>
<keyword evidence="11" id="KW-0460">Magnesium</keyword>
<dbReference type="OrthoDB" id="412748at2759"/>
<accession>A0A0L0FCG3</accession>
<dbReference type="InterPro" id="IPR048840">
    <property type="entry name" value="PolA_pol_NTPase"/>
</dbReference>
<keyword evidence="7" id="KW-0808">Transferase</keyword>
<evidence type="ECO:0000256" key="5">
    <source>
        <dbReference type="ARBA" id="ARBA00012388"/>
    </source>
</evidence>
<evidence type="ECO:0000256" key="3">
    <source>
        <dbReference type="ARBA" id="ARBA00004123"/>
    </source>
</evidence>
<dbReference type="EC" id="2.7.7.19" evidence="5"/>
<dbReference type="PANTHER" id="PTHR10682">
    <property type="entry name" value="POLY A POLYMERASE"/>
    <property type="match status" value="1"/>
</dbReference>
<dbReference type="GO" id="GO:0005634">
    <property type="term" value="C:nucleus"/>
    <property type="evidence" value="ECO:0007669"/>
    <property type="project" value="UniProtKB-SubCell"/>
</dbReference>
<dbReference type="Gene3D" id="1.10.1410.10">
    <property type="match status" value="1"/>
</dbReference>
<evidence type="ECO:0000256" key="9">
    <source>
        <dbReference type="ARBA" id="ARBA00022741"/>
    </source>
</evidence>
<dbReference type="CDD" id="cd05402">
    <property type="entry name" value="NT_PAP_TUTase"/>
    <property type="match status" value="1"/>
</dbReference>
<dbReference type="GeneID" id="25913521"/>
<sequence>TGAPPPGGTTGRIFTFGSYRMGVHQQGADIDTLCITPAPVGREDFFSSLFKILDNRKEVTELTSVPDAYVPVIKLEFNGIPIDLLHAKLDRETINSEVDLLDVSLLKALDYKSVLSLNGCRVTDQILQLVPDVHTFRLALRAIKMWAKRRAIYSNAMGFLGGVAWAMMVARVCQLYPNACAATLVSRFFRVYQQWSWPNPVMLCTLQDAGLGFTVWNPKSNPRDNGHLMPIITPAYPAMNSTHNVMSSNLRLLMAEFKR</sequence>
<dbReference type="Gene3D" id="3.30.460.10">
    <property type="entry name" value="Beta Polymerase, domain 2"/>
    <property type="match status" value="1"/>
</dbReference>
<feature type="domain" description="Poly(A) polymerase nucleotidyltransferase" evidence="14">
    <location>
        <begin position="10"/>
        <end position="130"/>
    </location>
</feature>
<name>A0A0L0FCG3_9EUKA</name>
<organism evidence="15 16">
    <name type="scientific">Sphaeroforma arctica JP610</name>
    <dbReference type="NCBI Taxonomy" id="667725"/>
    <lineage>
        <taxon>Eukaryota</taxon>
        <taxon>Ichthyosporea</taxon>
        <taxon>Ichthyophonida</taxon>
        <taxon>Sphaeroforma</taxon>
    </lineage>
</organism>
<dbReference type="AlphaFoldDB" id="A0A0L0FCG3"/>
<dbReference type="InterPro" id="IPR043519">
    <property type="entry name" value="NT_sf"/>
</dbReference>
<protein>
    <recommendedName>
        <fullName evidence="5">polynucleotide adenylyltransferase</fullName>
        <ecNumber evidence="5">2.7.7.19</ecNumber>
    </recommendedName>
</protein>
<dbReference type="InterPro" id="IPR007012">
    <property type="entry name" value="PolA_pol_cen_dom"/>
</dbReference>
<keyword evidence="8" id="KW-0479">Metal-binding</keyword>
<evidence type="ECO:0000256" key="7">
    <source>
        <dbReference type="ARBA" id="ARBA00022679"/>
    </source>
</evidence>
<evidence type="ECO:0000256" key="12">
    <source>
        <dbReference type="ARBA" id="ARBA00023242"/>
    </source>
</evidence>
<dbReference type="EMBL" id="KQ244412">
    <property type="protein sequence ID" value="KNC74434.1"/>
    <property type="molecule type" value="Genomic_DNA"/>
</dbReference>
<dbReference type="eggNOG" id="KOG2245">
    <property type="taxonomic scope" value="Eukaryota"/>
</dbReference>
<dbReference type="GO" id="GO:0006397">
    <property type="term" value="P:mRNA processing"/>
    <property type="evidence" value="ECO:0007669"/>
    <property type="project" value="UniProtKB-KW"/>
</dbReference>
<evidence type="ECO:0000256" key="1">
    <source>
        <dbReference type="ARBA" id="ARBA00001936"/>
    </source>
</evidence>
<dbReference type="SUPFAM" id="SSF81631">
    <property type="entry name" value="PAP/OAS1 substrate-binding domain"/>
    <property type="match status" value="1"/>
</dbReference>
<dbReference type="GO" id="GO:0046872">
    <property type="term" value="F:metal ion binding"/>
    <property type="evidence" value="ECO:0007669"/>
    <property type="project" value="UniProtKB-KW"/>
</dbReference>
<keyword evidence="12" id="KW-0539">Nucleus</keyword>
<dbReference type="Pfam" id="PF04928">
    <property type="entry name" value="PAP_central"/>
    <property type="match status" value="1"/>
</dbReference>
<dbReference type="Pfam" id="PF20750">
    <property type="entry name" value="PAP_NTPase"/>
    <property type="match status" value="1"/>
</dbReference>
<evidence type="ECO:0000256" key="10">
    <source>
        <dbReference type="ARBA" id="ARBA00022840"/>
    </source>
</evidence>
<reference evidence="15 16" key="1">
    <citation type="submission" date="2011-02" db="EMBL/GenBank/DDBJ databases">
        <title>The Genome Sequence of Sphaeroforma arctica JP610.</title>
        <authorList>
            <consortium name="The Broad Institute Genome Sequencing Platform"/>
            <person name="Russ C."/>
            <person name="Cuomo C."/>
            <person name="Young S.K."/>
            <person name="Zeng Q."/>
            <person name="Gargeya S."/>
            <person name="Alvarado L."/>
            <person name="Berlin A."/>
            <person name="Chapman S.B."/>
            <person name="Chen Z."/>
            <person name="Freedman E."/>
            <person name="Gellesch M."/>
            <person name="Goldberg J."/>
            <person name="Griggs A."/>
            <person name="Gujja S."/>
            <person name="Heilman E."/>
            <person name="Heiman D."/>
            <person name="Howarth C."/>
            <person name="Mehta T."/>
            <person name="Neiman D."/>
            <person name="Pearson M."/>
            <person name="Roberts A."/>
            <person name="Saif S."/>
            <person name="Shea T."/>
            <person name="Shenoy N."/>
            <person name="Sisk P."/>
            <person name="Stolte C."/>
            <person name="Sykes S."/>
            <person name="White J."/>
            <person name="Yandava C."/>
            <person name="Burger G."/>
            <person name="Gray M.W."/>
            <person name="Holland P.W.H."/>
            <person name="King N."/>
            <person name="Lang F.B.F."/>
            <person name="Roger A.J."/>
            <person name="Ruiz-Trillo I."/>
            <person name="Haas B."/>
            <person name="Nusbaum C."/>
            <person name="Birren B."/>
        </authorList>
    </citation>
    <scope>NUCLEOTIDE SEQUENCE [LARGE SCALE GENOMIC DNA]</scope>
    <source>
        <strain evidence="15 16">JP610</strain>
    </source>
</reference>
<comment type="similarity">
    <text evidence="4">Belongs to the poly(A) polymerase family.</text>
</comment>
<feature type="non-terminal residue" evidence="15">
    <location>
        <position position="1"/>
    </location>
</feature>
<comment type="subcellular location">
    <subcellularLocation>
        <location evidence="3">Nucleus</location>
    </subcellularLocation>
</comment>
<proteinExistence type="inferred from homology"/>
<dbReference type="Proteomes" id="UP000054560">
    <property type="component" value="Unassembled WGS sequence"/>
</dbReference>
<evidence type="ECO:0000256" key="6">
    <source>
        <dbReference type="ARBA" id="ARBA00022664"/>
    </source>
</evidence>
<dbReference type="SUPFAM" id="SSF81301">
    <property type="entry name" value="Nucleotidyltransferase"/>
    <property type="match status" value="1"/>
</dbReference>
<dbReference type="PANTHER" id="PTHR10682:SF10">
    <property type="entry name" value="POLYNUCLEOTIDE ADENYLYLTRANSFERASE"/>
    <property type="match status" value="1"/>
</dbReference>
<gene>
    <name evidence="15" type="ORF">SARC_13017</name>
</gene>
<evidence type="ECO:0000259" key="13">
    <source>
        <dbReference type="Pfam" id="PF04928"/>
    </source>
</evidence>